<name>A0ABW5X5R9_9FLAO</name>
<dbReference type="EMBL" id="JBHUOJ010000026">
    <property type="protein sequence ID" value="MFD2833883.1"/>
    <property type="molecule type" value="Genomic_DNA"/>
</dbReference>
<comment type="caution">
    <text evidence="1">The sequence shown here is derived from an EMBL/GenBank/DDBJ whole genome shotgun (WGS) entry which is preliminary data.</text>
</comment>
<accession>A0ABW5X5R9</accession>
<organism evidence="1 2">
    <name type="scientific">Christiangramia antarctica</name>
    <dbReference type="NCBI Taxonomy" id="2058158"/>
    <lineage>
        <taxon>Bacteria</taxon>
        <taxon>Pseudomonadati</taxon>
        <taxon>Bacteroidota</taxon>
        <taxon>Flavobacteriia</taxon>
        <taxon>Flavobacteriales</taxon>
        <taxon>Flavobacteriaceae</taxon>
        <taxon>Christiangramia</taxon>
    </lineage>
</organism>
<gene>
    <name evidence="1" type="ORF">ACFSYS_11330</name>
</gene>
<reference evidence="2" key="1">
    <citation type="journal article" date="2019" name="Int. J. Syst. Evol. Microbiol.">
        <title>The Global Catalogue of Microorganisms (GCM) 10K type strain sequencing project: providing services to taxonomists for standard genome sequencing and annotation.</title>
        <authorList>
            <consortium name="The Broad Institute Genomics Platform"/>
            <consortium name="The Broad Institute Genome Sequencing Center for Infectious Disease"/>
            <person name="Wu L."/>
            <person name="Ma J."/>
        </authorList>
    </citation>
    <scope>NUCLEOTIDE SEQUENCE [LARGE SCALE GENOMIC DNA]</scope>
    <source>
        <strain evidence="2">KCTC 52925</strain>
    </source>
</reference>
<dbReference type="RefSeq" id="WP_378212899.1">
    <property type="nucleotide sequence ID" value="NZ_JBHUOJ010000026.1"/>
</dbReference>
<proteinExistence type="predicted"/>
<sequence>MLLPFGSLRTLIVQQKLLCSKS</sequence>
<evidence type="ECO:0000313" key="1">
    <source>
        <dbReference type="EMBL" id="MFD2833883.1"/>
    </source>
</evidence>
<keyword evidence="2" id="KW-1185">Reference proteome</keyword>
<protein>
    <submittedName>
        <fullName evidence="1">Uncharacterized protein</fullName>
    </submittedName>
</protein>
<dbReference type="Proteomes" id="UP001597438">
    <property type="component" value="Unassembled WGS sequence"/>
</dbReference>
<evidence type="ECO:0000313" key="2">
    <source>
        <dbReference type="Proteomes" id="UP001597438"/>
    </source>
</evidence>